<name>A0A0D3KMW2_EMIH1</name>
<evidence type="ECO:0000256" key="1">
    <source>
        <dbReference type="SAM" id="Coils"/>
    </source>
</evidence>
<accession>A0A0D3KMW2</accession>
<dbReference type="HOGENOM" id="CLU_1071319_0_0_1"/>
<feature type="coiled-coil region" evidence="1">
    <location>
        <begin position="25"/>
        <end position="73"/>
    </location>
</feature>
<dbReference type="Proteomes" id="UP000013827">
    <property type="component" value="Unassembled WGS sequence"/>
</dbReference>
<dbReference type="RefSeq" id="XP_005789526.1">
    <property type="nucleotide sequence ID" value="XM_005789469.1"/>
</dbReference>
<dbReference type="KEGG" id="ehx:EMIHUDRAFT_122449"/>
<dbReference type="EnsemblProtists" id="EOD37097">
    <property type="protein sequence ID" value="EOD37097"/>
    <property type="gene ID" value="EMIHUDRAFT_122449"/>
</dbReference>
<dbReference type="AlphaFoldDB" id="A0A0D3KMW2"/>
<dbReference type="Gene3D" id="1.10.287.1490">
    <property type="match status" value="1"/>
</dbReference>
<keyword evidence="3" id="KW-1185">Reference proteome</keyword>
<proteinExistence type="predicted"/>
<dbReference type="GeneID" id="17282368"/>
<protein>
    <submittedName>
        <fullName evidence="2">Uncharacterized protein</fullName>
    </submittedName>
</protein>
<sequence length="260" mass="27592">MSYNQEVDAPYFATYDDRIAQVKALAGAEADLAAAKRKLSEATAAEKRAEGARKGNEKAVAKLKSRIEQAENSCFFSCCGGEAKVERLQAQLDAEEGKAGALVDSEGRLEEKLEVLTAEVRTAEELVARKAALVSESSSMFESAVQSHPSEKMLYLQRAAADCRANVDFEAANTAALENVGRMCVTARGAYLAAIRALDAAQSTNRGAQFNNVLGGRNGGLEPMRGRQTVVSTVGCPNRDPAAGKVQMRVVTAASLTGRA</sequence>
<keyword evidence="1" id="KW-0175">Coiled coil</keyword>
<evidence type="ECO:0000313" key="3">
    <source>
        <dbReference type="Proteomes" id="UP000013827"/>
    </source>
</evidence>
<dbReference type="PaxDb" id="2903-EOD37097"/>
<evidence type="ECO:0000313" key="2">
    <source>
        <dbReference type="EnsemblProtists" id="EOD37097"/>
    </source>
</evidence>
<reference evidence="3" key="1">
    <citation type="journal article" date="2013" name="Nature">
        <title>Pan genome of the phytoplankton Emiliania underpins its global distribution.</title>
        <authorList>
            <person name="Read B.A."/>
            <person name="Kegel J."/>
            <person name="Klute M.J."/>
            <person name="Kuo A."/>
            <person name="Lefebvre S.C."/>
            <person name="Maumus F."/>
            <person name="Mayer C."/>
            <person name="Miller J."/>
            <person name="Monier A."/>
            <person name="Salamov A."/>
            <person name="Young J."/>
            <person name="Aguilar M."/>
            <person name="Claverie J.M."/>
            <person name="Frickenhaus S."/>
            <person name="Gonzalez K."/>
            <person name="Herman E.K."/>
            <person name="Lin Y.C."/>
            <person name="Napier J."/>
            <person name="Ogata H."/>
            <person name="Sarno A.F."/>
            <person name="Shmutz J."/>
            <person name="Schroeder D."/>
            <person name="de Vargas C."/>
            <person name="Verret F."/>
            <person name="von Dassow P."/>
            <person name="Valentin K."/>
            <person name="Van de Peer Y."/>
            <person name="Wheeler G."/>
            <person name="Dacks J.B."/>
            <person name="Delwiche C.F."/>
            <person name="Dyhrman S.T."/>
            <person name="Glockner G."/>
            <person name="John U."/>
            <person name="Richards T."/>
            <person name="Worden A.Z."/>
            <person name="Zhang X."/>
            <person name="Grigoriev I.V."/>
            <person name="Allen A.E."/>
            <person name="Bidle K."/>
            <person name="Borodovsky M."/>
            <person name="Bowler C."/>
            <person name="Brownlee C."/>
            <person name="Cock J.M."/>
            <person name="Elias M."/>
            <person name="Gladyshev V.N."/>
            <person name="Groth M."/>
            <person name="Guda C."/>
            <person name="Hadaegh A."/>
            <person name="Iglesias-Rodriguez M.D."/>
            <person name="Jenkins J."/>
            <person name="Jones B.M."/>
            <person name="Lawson T."/>
            <person name="Leese F."/>
            <person name="Lindquist E."/>
            <person name="Lobanov A."/>
            <person name="Lomsadze A."/>
            <person name="Malik S.B."/>
            <person name="Marsh M.E."/>
            <person name="Mackinder L."/>
            <person name="Mock T."/>
            <person name="Mueller-Roeber B."/>
            <person name="Pagarete A."/>
            <person name="Parker M."/>
            <person name="Probert I."/>
            <person name="Quesneville H."/>
            <person name="Raines C."/>
            <person name="Rensing S.A."/>
            <person name="Riano-Pachon D.M."/>
            <person name="Richier S."/>
            <person name="Rokitta S."/>
            <person name="Shiraiwa Y."/>
            <person name="Soanes D.M."/>
            <person name="van der Giezen M."/>
            <person name="Wahlund T.M."/>
            <person name="Williams B."/>
            <person name="Wilson W."/>
            <person name="Wolfe G."/>
            <person name="Wurch L.L."/>
        </authorList>
    </citation>
    <scope>NUCLEOTIDE SEQUENCE</scope>
</reference>
<organism evidence="2 3">
    <name type="scientific">Emiliania huxleyi (strain CCMP1516)</name>
    <dbReference type="NCBI Taxonomy" id="280463"/>
    <lineage>
        <taxon>Eukaryota</taxon>
        <taxon>Haptista</taxon>
        <taxon>Haptophyta</taxon>
        <taxon>Prymnesiophyceae</taxon>
        <taxon>Isochrysidales</taxon>
        <taxon>Noelaerhabdaceae</taxon>
        <taxon>Emiliania</taxon>
    </lineage>
</organism>
<reference evidence="2" key="2">
    <citation type="submission" date="2024-10" db="UniProtKB">
        <authorList>
            <consortium name="EnsemblProtists"/>
        </authorList>
    </citation>
    <scope>IDENTIFICATION</scope>
</reference>